<dbReference type="PANTHER" id="PTHR42037">
    <property type="match status" value="1"/>
</dbReference>
<name>A0AAN6S404_9PEZI</name>
<proteinExistence type="predicted"/>
<comment type="caution">
    <text evidence="1">The sequence shown here is derived from an EMBL/GenBank/DDBJ whole genome shotgun (WGS) entry which is preliminary data.</text>
</comment>
<dbReference type="Proteomes" id="UP001303473">
    <property type="component" value="Unassembled WGS sequence"/>
</dbReference>
<reference evidence="2" key="1">
    <citation type="journal article" date="2023" name="Mol. Phylogenet. Evol.">
        <title>Genome-scale phylogeny and comparative genomics of the fungal order Sordariales.</title>
        <authorList>
            <person name="Hensen N."/>
            <person name="Bonometti L."/>
            <person name="Westerberg I."/>
            <person name="Brannstrom I.O."/>
            <person name="Guillou S."/>
            <person name="Cros-Aarteil S."/>
            <person name="Calhoun S."/>
            <person name="Haridas S."/>
            <person name="Kuo A."/>
            <person name="Mondo S."/>
            <person name="Pangilinan J."/>
            <person name="Riley R."/>
            <person name="LaButti K."/>
            <person name="Andreopoulos B."/>
            <person name="Lipzen A."/>
            <person name="Chen C."/>
            <person name="Yan M."/>
            <person name="Daum C."/>
            <person name="Ng V."/>
            <person name="Clum A."/>
            <person name="Steindorff A."/>
            <person name="Ohm R.A."/>
            <person name="Martin F."/>
            <person name="Silar P."/>
            <person name="Natvig D.O."/>
            <person name="Lalanne C."/>
            <person name="Gautier V."/>
            <person name="Ament-Velasquez S.L."/>
            <person name="Kruys A."/>
            <person name="Hutchinson M.I."/>
            <person name="Powell A.J."/>
            <person name="Barry K."/>
            <person name="Miller A.N."/>
            <person name="Grigoriev I.V."/>
            <person name="Debuchy R."/>
            <person name="Gladieux P."/>
            <person name="Hiltunen Thoren M."/>
            <person name="Johannesson H."/>
        </authorList>
    </citation>
    <scope>NUCLEOTIDE SEQUENCE [LARGE SCALE GENOMIC DNA]</scope>
    <source>
        <strain evidence="2">CBS 340.73</strain>
    </source>
</reference>
<dbReference type="PANTHER" id="PTHR42037:SF1">
    <property type="match status" value="1"/>
</dbReference>
<keyword evidence="2" id="KW-1185">Reference proteome</keyword>
<gene>
    <name evidence="1" type="ORF">QBC46DRAFT_388932</name>
</gene>
<evidence type="ECO:0000313" key="1">
    <source>
        <dbReference type="EMBL" id="KAK3939036.1"/>
    </source>
</evidence>
<dbReference type="EMBL" id="MU853818">
    <property type="protein sequence ID" value="KAK3939036.1"/>
    <property type="molecule type" value="Genomic_DNA"/>
</dbReference>
<protein>
    <submittedName>
        <fullName evidence="1">Uncharacterized protein</fullName>
    </submittedName>
</protein>
<dbReference type="AlphaFoldDB" id="A0AAN6S404"/>
<dbReference type="InterPro" id="IPR027796">
    <property type="entry name" value="OTT_1508_deam-like"/>
</dbReference>
<accession>A0AAN6S404</accession>
<organism evidence="1 2">
    <name type="scientific">Diplogelasinospora grovesii</name>
    <dbReference type="NCBI Taxonomy" id="303347"/>
    <lineage>
        <taxon>Eukaryota</taxon>
        <taxon>Fungi</taxon>
        <taxon>Dikarya</taxon>
        <taxon>Ascomycota</taxon>
        <taxon>Pezizomycotina</taxon>
        <taxon>Sordariomycetes</taxon>
        <taxon>Sordariomycetidae</taxon>
        <taxon>Sordariales</taxon>
        <taxon>Diplogelasinosporaceae</taxon>
        <taxon>Diplogelasinospora</taxon>
    </lineage>
</organism>
<sequence length="522" mass="59677">MGSLIHSQIQSVSPSVSGAMAGAAGTTIELDSKQRTMLRNRFFPPLLLLKSLNEVGRRDANKKEADAPLNRNQTPEEKFRIFVNKLAQICEYRPKGHTITACTVLVQTDGRILYLFASNGRSSKEKIRKTLEDVKCVLNMLRSSILSEKRESDDVLHDRLLRQVLSVNHVRITSYLVELTAQLQKCIEACGKGGGSDENMETEKVLRLLLPMVPNCQVRGQGQTSPEYITSLMTFIEVLQKFQQLPAKKMVEKRAAEEQALNHDAGCWSSFQHATGRVVSYQYAVESIINASHIWDKTNLFLEFDVEFLPSSSPHQWPLQYDPKSEHKPKTAHDILGRVTSPDQVELYRGLAKELQMFGLDDTIGQEWQSKKFTPIVHAEMLLHDYLESTPEAGGTLPHRFFNNWRYIGSSKPICRLCRYYFDAIATPVGFRPTHGNIYYNWRLPDMYRSEQEDPIQKYENEERQRKKWRDVMNKVKFRVCADVMLVLKDKGYKKKHDTNTTTDRIIAAFAGLHVSAQYASA</sequence>
<evidence type="ECO:0000313" key="2">
    <source>
        <dbReference type="Proteomes" id="UP001303473"/>
    </source>
</evidence>
<dbReference type="Pfam" id="PF14441">
    <property type="entry name" value="OTT_1508_deam"/>
    <property type="match status" value="1"/>
</dbReference>